<name>A0A7S0AKU2_9DINO</name>
<dbReference type="PANTHER" id="PTHR22950:SF702">
    <property type="entry name" value="AMINO ACID TRANSPORTER PROTEIN"/>
    <property type="match status" value="1"/>
</dbReference>
<feature type="transmembrane region" description="Helical" evidence="5">
    <location>
        <begin position="452"/>
        <end position="474"/>
    </location>
</feature>
<organism evidence="7">
    <name type="scientific">Pyrodinium bahamense</name>
    <dbReference type="NCBI Taxonomy" id="73915"/>
    <lineage>
        <taxon>Eukaryota</taxon>
        <taxon>Sar</taxon>
        <taxon>Alveolata</taxon>
        <taxon>Dinophyceae</taxon>
        <taxon>Gonyaulacales</taxon>
        <taxon>Pyrocystaceae</taxon>
        <taxon>Pyrodinium</taxon>
    </lineage>
</organism>
<dbReference type="GO" id="GO:0016020">
    <property type="term" value="C:membrane"/>
    <property type="evidence" value="ECO:0007669"/>
    <property type="project" value="UniProtKB-SubCell"/>
</dbReference>
<accession>A0A7S0AKU2</accession>
<evidence type="ECO:0000313" key="7">
    <source>
        <dbReference type="EMBL" id="CAD8367237.1"/>
    </source>
</evidence>
<feature type="transmembrane region" description="Helical" evidence="5">
    <location>
        <begin position="212"/>
        <end position="232"/>
    </location>
</feature>
<sequence>MVAASLARERIYSSDSLQSLKEVLVPARLNDLGAVAALNRRSSKSFVERTLSPITAGGLRQSIMTLVQTSLGGGVLTLAFAMKLSGLGLGCVLLVVLGLVAFLGMDVMMRGAVQLGAADTATLLAKCVGGWSGPVMDFMLVLYGNGAAIAFFIFLGDFLPAVTKDLVLVAGITPLEVQPQVLRMRCILATLLCIVPLSIPRKLSVLRFTSPIALVAILFTALIVLCKCPELFAMHIGRKGFGEIQWVNIDWGFFQAFSVLLFAYNCHLNVVPVTTELTDPSDARIEKVAFRVMLVELVFYSLIAVSGYLSFLGLTDQNILQGYGTSSAITMCRAGLSLTILLAIPTSNLPTVMSLMGLLRLLLPVRSRAPGSAPLLPADGSNAEADLRGPDAMRFAVTAVCLAAQVSAAIAVPNVADVMGLLGASVGTVLMMVLPLMVLLKTRPKRYSTARFWFTAILLSAGTVISLASIVVILGK</sequence>
<evidence type="ECO:0000256" key="5">
    <source>
        <dbReference type="SAM" id="Phobius"/>
    </source>
</evidence>
<reference evidence="7" key="1">
    <citation type="submission" date="2021-01" db="EMBL/GenBank/DDBJ databases">
        <authorList>
            <person name="Corre E."/>
            <person name="Pelletier E."/>
            <person name="Niang G."/>
            <person name="Scheremetjew M."/>
            <person name="Finn R."/>
            <person name="Kale V."/>
            <person name="Holt S."/>
            <person name="Cochrane G."/>
            <person name="Meng A."/>
            <person name="Brown T."/>
            <person name="Cohen L."/>
        </authorList>
    </citation>
    <scope>NUCLEOTIDE SEQUENCE</scope>
    <source>
        <strain evidence="7">Pbaha01</strain>
    </source>
</reference>
<dbReference type="GO" id="GO:0015179">
    <property type="term" value="F:L-amino acid transmembrane transporter activity"/>
    <property type="evidence" value="ECO:0007669"/>
    <property type="project" value="TreeGrafter"/>
</dbReference>
<gene>
    <name evidence="7" type="ORF">PBAH0796_LOCUS18288</name>
</gene>
<feature type="domain" description="Amino acid transporter transmembrane" evidence="6">
    <location>
        <begin position="58"/>
        <end position="473"/>
    </location>
</feature>
<feature type="transmembrane region" description="Helical" evidence="5">
    <location>
        <begin position="292"/>
        <end position="314"/>
    </location>
</feature>
<protein>
    <recommendedName>
        <fullName evidence="6">Amino acid transporter transmembrane domain-containing protein</fullName>
    </recommendedName>
</protein>
<comment type="subcellular location">
    <subcellularLocation>
        <location evidence="1">Membrane</location>
        <topology evidence="1">Multi-pass membrane protein</topology>
    </subcellularLocation>
</comment>
<dbReference type="AlphaFoldDB" id="A0A7S0AKU2"/>
<proteinExistence type="predicted"/>
<dbReference type="Pfam" id="PF01490">
    <property type="entry name" value="Aa_trans"/>
    <property type="match status" value="1"/>
</dbReference>
<keyword evidence="3 5" id="KW-1133">Transmembrane helix</keyword>
<dbReference type="EMBL" id="HBEG01029959">
    <property type="protein sequence ID" value="CAD8367237.1"/>
    <property type="molecule type" value="Transcribed_RNA"/>
</dbReference>
<evidence type="ECO:0000256" key="2">
    <source>
        <dbReference type="ARBA" id="ARBA00022692"/>
    </source>
</evidence>
<feature type="transmembrane region" description="Helical" evidence="5">
    <location>
        <begin position="87"/>
        <end position="105"/>
    </location>
</feature>
<keyword evidence="2 5" id="KW-0812">Transmembrane</keyword>
<evidence type="ECO:0000259" key="6">
    <source>
        <dbReference type="Pfam" id="PF01490"/>
    </source>
</evidence>
<dbReference type="InterPro" id="IPR013057">
    <property type="entry name" value="AA_transpt_TM"/>
</dbReference>
<evidence type="ECO:0000256" key="4">
    <source>
        <dbReference type="ARBA" id="ARBA00023136"/>
    </source>
</evidence>
<evidence type="ECO:0000256" key="3">
    <source>
        <dbReference type="ARBA" id="ARBA00022989"/>
    </source>
</evidence>
<keyword evidence="4 5" id="KW-0472">Membrane</keyword>
<evidence type="ECO:0000256" key="1">
    <source>
        <dbReference type="ARBA" id="ARBA00004141"/>
    </source>
</evidence>
<feature type="transmembrane region" description="Helical" evidence="5">
    <location>
        <begin position="140"/>
        <end position="162"/>
    </location>
</feature>
<dbReference type="PANTHER" id="PTHR22950">
    <property type="entry name" value="AMINO ACID TRANSPORTER"/>
    <property type="match status" value="1"/>
</dbReference>
<feature type="transmembrane region" description="Helical" evidence="5">
    <location>
        <begin position="418"/>
        <end position="440"/>
    </location>
</feature>
<feature type="transmembrane region" description="Helical" evidence="5">
    <location>
        <begin position="334"/>
        <end position="359"/>
    </location>
</feature>